<dbReference type="OrthoDB" id="206689at2759"/>
<dbReference type="SMART" id="SM00248">
    <property type="entry name" value="ANK"/>
    <property type="match status" value="9"/>
</dbReference>
<organism evidence="10 11">
    <name type="scientific">Trichogramma brassicae</name>
    <dbReference type="NCBI Taxonomy" id="86971"/>
    <lineage>
        <taxon>Eukaryota</taxon>
        <taxon>Metazoa</taxon>
        <taxon>Ecdysozoa</taxon>
        <taxon>Arthropoda</taxon>
        <taxon>Hexapoda</taxon>
        <taxon>Insecta</taxon>
        <taxon>Pterygota</taxon>
        <taxon>Neoptera</taxon>
        <taxon>Endopterygota</taxon>
        <taxon>Hymenoptera</taxon>
        <taxon>Apocrita</taxon>
        <taxon>Proctotrupomorpha</taxon>
        <taxon>Chalcidoidea</taxon>
        <taxon>Trichogrammatidae</taxon>
        <taxon>Trichogramma</taxon>
    </lineage>
</organism>
<feature type="domain" description="HTTM-like" evidence="9">
    <location>
        <begin position="118"/>
        <end position="354"/>
    </location>
</feature>
<name>A0A6H5J0Y4_9HYME</name>
<feature type="repeat" description="ANK" evidence="7">
    <location>
        <begin position="446"/>
        <end position="478"/>
    </location>
</feature>
<evidence type="ECO:0000313" key="10">
    <source>
        <dbReference type="EMBL" id="CAB0043758.1"/>
    </source>
</evidence>
<protein>
    <recommendedName>
        <fullName evidence="9">HTTM-like domain-containing protein</fullName>
    </recommendedName>
</protein>
<sequence length="751" mass="84890">MTLSSYSSRLARKKNRSLRVDARDEKGCTPLHLAMDSGSKRAVELLPRNGSDPNQANKDGSTALHVFCRKKCDDGEPASSCHTRIWSQTRVAQYHSPMPLLASTSSGDDLTYRCSTSRCSSSDRVAEMGLCMMIDVVEERGLSRFPDRWSDPRTCRFPLIHGWHPPANPDVLCLAGYGSMWLGALGLCLGLRFRLSCGLYVLSYCSLNPRKSPHVPAWNYLALKFRYLVLYFVAGLKKSGSEWLAGYAMTNLSRHWLFRPVRWCLGAERTDLYVVHWLTFGFDLSVGGLMLHDATRLPAMLACVLFHAMNSRLFSIENPKKNFGKDSSPRAEVIFGSWYGRCAAHQVVRCNSRSHSQPKFGYNDVSQVDENGKPMLRRTTPIHHAAKRIELAAVVRELFQIYKCDMNYIDETGLTHFHVAIQFGCDEVVEKFLELGQNPNILVPETGDSPLHLAVIFDRKKIAEMLLRSGADPTLVNAAGLTPVDIICKGHRDDVDSVKMMFELGNEKYPLWLVHGALKSAVSNGLVNLAKLLLRRCADQELNSSLPENFYYPWIDEVTRILVFKNLHDDDSLEIVSKIIDEQLRELLHLALRNGEKKTVESLLRCGANPNSANAQGSTALHIVCKRNDDDDLVKAFFNMCDAIGQTVFVDARDEWGDTALHRAVRSRYTKTTELLLRRGADPNLANEKGLTLLHTICCERYNMKFSKMLFEIDDQTQQRRVQVDARDDLGNTSLHLALFQYAIREWRSYC</sequence>
<dbReference type="PANTHER" id="PTHR24198:SF165">
    <property type="entry name" value="ANKYRIN REPEAT-CONTAINING PROTEIN-RELATED"/>
    <property type="match status" value="1"/>
</dbReference>
<feature type="region of interest" description="Disordered" evidence="8">
    <location>
        <begin position="1"/>
        <end position="21"/>
    </location>
</feature>
<gene>
    <name evidence="10" type="ORF">TBRA_LOCUS15346</name>
</gene>
<dbReference type="SMART" id="SM00752">
    <property type="entry name" value="HTTM"/>
    <property type="match status" value="1"/>
</dbReference>
<evidence type="ECO:0000256" key="3">
    <source>
        <dbReference type="ARBA" id="ARBA00022737"/>
    </source>
</evidence>
<dbReference type="Proteomes" id="UP000479190">
    <property type="component" value="Unassembled WGS sequence"/>
</dbReference>
<dbReference type="Pfam" id="PF12796">
    <property type="entry name" value="Ank_2"/>
    <property type="match status" value="2"/>
</dbReference>
<evidence type="ECO:0000256" key="1">
    <source>
        <dbReference type="ARBA" id="ARBA00004127"/>
    </source>
</evidence>
<keyword evidence="11" id="KW-1185">Reference proteome</keyword>
<keyword evidence="3" id="KW-0677">Repeat</keyword>
<feature type="repeat" description="ANK" evidence="7">
    <location>
        <begin position="583"/>
        <end position="615"/>
    </location>
</feature>
<dbReference type="InterPro" id="IPR036770">
    <property type="entry name" value="Ankyrin_rpt-contain_sf"/>
</dbReference>
<dbReference type="EMBL" id="CADCXV010001341">
    <property type="protein sequence ID" value="CAB0043758.1"/>
    <property type="molecule type" value="Genomic_DNA"/>
</dbReference>
<evidence type="ECO:0000256" key="8">
    <source>
        <dbReference type="SAM" id="MobiDB-lite"/>
    </source>
</evidence>
<dbReference type="InterPro" id="IPR053934">
    <property type="entry name" value="HTTM_dom"/>
</dbReference>
<dbReference type="SUPFAM" id="SSF48403">
    <property type="entry name" value="Ankyrin repeat"/>
    <property type="match status" value="2"/>
</dbReference>
<comment type="subcellular location">
    <subcellularLocation>
        <location evidence="1">Endomembrane system</location>
        <topology evidence="1">Multi-pass membrane protein</topology>
    </subcellularLocation>
</comment>
<dbReference type="Pfam" id="PF05090">
    <property type="entry name" value="HTTM"/>
    <property type="match status" value="2"/>
</dbReference>
<keyword evidence="2" id="KW-0812">Transmembrane</keyword>
<evidence type="ECO:0000256" key="7">
    <source>
        <dbReference type="PROSITE-ProRule" id="PRU00023"/>
    </source>
</evidence>
<evidence type="ECO:0000313" key="11">
    <source>
        <dbReference type="Proteomes" id="UP000479190"/>
    </source>
</evidence>
<dbReference type="PANTHER" id="PTHR24198">
    <property type="entry name" value="ANKYRIN REPEAT AND PROTEIN KINASE DOMAIN-CONTAINING PROTEIN"/>
    <property type="match status" value="1"/>
</dbReference>
<evidence type="ECO:0000256" key="6">
    <source>
        <dbReference type="ARBA" id="ARBA00023136"/>
    </source>
</evidence>
<dbReference type="InterPro" id="IPR011020">
    <property type="entry name" value="HTTM-like"/>
</dbReference>
<evidence type="ECO:0000256" key="5">
    <source>
        <dbReference type="ARBA" id="ARBA00023043"/>
    </source>
</evidence>
<dbReference type="GO" id="GO:0012505">
    <property type="term" value="C:endomembrane system"/>
    <property type="evidence" value="ECO:0007669"/>
    <property type="project" value="UniProtKB-SubCell"/>
</dbReference>
<dbReference type="AlphaFoldDB" id="A0A6H5J0Y4"/>
<feature type="repeat" description="ANK" evidence="7">
    <location>
        <begin position="26"/>
        <end position="58"/>
    </location>
</feature>
<evidence type="ECO:0000256" key="4">
    <source>
        <dbReference type="ARBA" id="ARBA00022989"/>
    </source>
</evidence>
<proteinExistence type="predicted"/>
<accession>A0A6H5J0Y4</accession>
<evidence type="ECO:0000259" key="9">
    <source>
        <dbReference type="SMART" id="SM00752"/>
    </source>
</evidence>
<evidence type="ECO:0000256" key="2">
    <source>
        <dbReference type="ARBA" id="ARBA00022692"/>
    </source>
</evidence>
<dbReference type="Gene3D" id="1.25.40.20">
    <property type="entry name" value="Ankyrin repeat-containing domain"/>
    <property type="match status" value="3"/>
</dbReference>
<dbReference type="PROSITE" id="PS50297">
    <property type="entry name" value="ANK_REP_REGION"/>
    <property type="match status" value="4"/>
</dbReference>
<dbReference type="InterPro" id="IPR002110">
    <property type="entry name" value="Ankyrin_rpt"/>
</dbReference>
<keyword evidence="5 7" id="KW-0040">ANK repeat</keyword>
<keyword evidence="4" id="KW-1133">Transmembrane helix</keyword>
<reference evidence="10 11" key="1">
    <citation type="submission" date="2020-02" db="EMBL/GenBank/DDBJ databases">
        <authorList>
            <person name="Ferguson B K."/>
        </authorList>
    </citation>
    <scope>NUCLEOTIDE SEQUENCE [LARGE SCALE GENOMIC DNA]</scope>
</reference>
<feature type="repeat" description="ANK" evidence="7">
    <location>
        <begin position="656"/>
        <end position="688"/>
    </location>
</feature>
<dbReference type="Pfam" id="PF00023">
    <property type="entry name" value="Ank"/>
    <property type="match status" value="1"/>
</dbReference>
<keyword evidence="6" id="KW-0472">Membrane</keyword>
<dbReference type="PROSITE" id="PS50088">
    <property type="entry name" value="ANK_REPEAT"/>
    <property type="match status" value="4"/>
</dbReference>